<dbReference type="WBParaSite" id="GPUH_0000255501-mRNA-1">
    <property type="protein sequence ID" value="GPUH_0000255501-mRNA-1"/>
    <property type="gene ID" value="GPUH_0000255501"/>
</dbReference>
<keyword evidence="2" id="KW-1185">Reference proteome</keyword>
<dbReference type="InterPro" id="IPR016187">
    <property type="entry name" value="CTDL_fold"/>
</dbReference>
<evidence type="ECO:0000313" key="3">
    <source>
        <dbReference type="WBParaSite" id="GPUH_0000255501-mRNA-1"/>
    </source>
</evidence>
<dbReference type="Gene3D" id="3.10.100.10">
    <property type="entry name" value="Mannose-Binding Protein A, subunit A"/>
    <property type="match status" value="1"/>
</dbReference>
<evidence type="ECO:0000313" key="2">
    <source>
        <dbReference type="Proteomes" id="UP000271098"/>
    </source>
</evidence>
<reference evidence="1 2" key="2">
    <citation type="submission" date="2018-11" db="EMBL/GenBank/DDBJ databases">
        <authorList>
            <consortium name="Pathogen Informatics"/>
        </authorList>
    </citation>
    <scope>NUCLEOTIDE SEQUENCE [LARGE SCALE GENOMIC DNA]</scope>
</reference>
<dbReference type="AlphaFoldDB" id="A0A183D1F9"/>
<dbReference type="InterPro" id="IPR016186">
    <property type="entry name" value="C-type_lectin-like/link_sf"/>
</dbReference>
<gene>
    <name evidence="1" type="ORF">GPUH_LOCUS2551</name>
</gene>
<proteinExistence type="predicted"/>
<organism evidence="3">
    <name type="scientific">Gongylonema pulchrum</name>
    <dbReference type="NCBI Taxonomy" id="637853"/>
    <lineage>
        <taxon>Eukaryota</taxon>
        <taxon>Metazoa</taxon>
        <taxon>Ecdysozoa</taxon>
        <taxon>Nematoda</taxon>
        <taxon>Chromadorea</taxon>
        <taxon>Rhabditida</taxon>
        <taxon>Spirurina</taxon>
        <taxon>Spiruromorpha</taxon>
        <taxon>Spiruroidea</taxon>
        <taxon>Gongylonematidae</taxon>
        <taxon>Gongylonema</taxon>
    </lineage>
</organism>
<reference evidence="3" key="1">
    <citation type="submission" date="2016-06" db="UniProtKB">
        <authorList>
            <consortium name="WormBaseParasite"/>
        </authorList>
    </citation>
    <scope>IDENTIFICATION</scope>
</reference>
<protein>
    <submittedName>
        <fullName evidence="3">SRCR domain-containing protein</fullName>
    </submittedName>
</protein>
<dbReference type="Proteomes" id="UP000271098">
    <property type="component" value="Unassembled WGS sequence"/>
</dbReference>
<sequence>MIIFQAVHSLSVALALELQSLVLLQLLLLHRQSSIISAHLTDKPVVTAAAAAVAPTVPGTPEAAEQICLLKENGVKNSTDLKYIVSDIGLECAQGWEKYGSKCYRVYTVERSWPQALLLCSR</sequence>
<accession>A0A183D1F9</accession>
<dbReference type="SUPFAM" id="SSF56436">
    <property type="entry name" value="C-type lectin-like"/>
    <property type="match status" value="1"/>
</dbReference>
<evidence type="ECO:0000313" key="1">
    <source>
        <dbReference type="EMBL" id="VDK34919.1"/>
    </source>
</evidence>
<dbReference type="OrthoDB" id="418245at2759"/>
<dbReference type="EMBL" id="UYRT01003913">
    <property type="protein sequence ID" value="VDK34919.1"/>
    <property type="molecule type" value="Genomic_DNA"/>
</dbReference>
<name>A0A183D1F9_9BILA</name>